<proteinExistence type="inferred from homology"/>
<organism evidence="6 7">
    <name type="scientific">Steinernema hermaphroditum</name>
    <dbReference type="NCBI Taxonomy" id="289476"/>
    <lineage>
        <taxon>Eukaryota</taxon>
        <taxon>Metazoa</taxon>
        <taxon>Ecdysozoa</taxon>
        <taxon>Nematoda</taxon>
        <taxon>Chromadorea</taxon>
        <taxon>Rhabditida</taxon>
        <taxon>Tylenchina</taxon>
        <taxon>Panagrolaimomorpha</taxon>
        <taxon>Strongyloidoidea</taxon>
        <taxon>Steinernematidae</taxon>
        <taxon>Steinernema</taxon>
    </lineage>
</organism>
<dbReference type="Pfam" id="PF01060">
    <property type="entry name" value="TTR-52"/>
    <property type="match status" value="1"/>
</dbReference>
<comment type="caution">
    <text evidence="6">The sequence shown here is derived from an EMBL/GenBank/DDBJ whole genome shotgun (WGS) entry which is preliminary data.</text>
</comment>
<dbReference type="Proteomes" id="UP001175271">
    <property type="component" value="Unassembled WGS sequence"/>
</dbReference>
<dbReference type="EMBL" id="JAUCMV010000005">
    <property type="protein sequence ID" value="KAK0393670.1"/>
    <property type="molecule type" value="Genomic_DNA"/>
</dbReference>
<feature type="region of interest" description="Disordered" evidence="5">
    <location>
        <begin position="96"/>
        <end position="134"/>
    </location>
</feature>
<reference evidence="6" key="1">
    <citation type="submission" date="2023-06" db="EMBL/GenBank/DDBJ databases">
        <title>Genomic analysis of the entomopathogenic nematode Steinernema hermaphroditum.</title>
        <authorList>
            <person name="Schwarz E.M."/>
            <person name="Heppert J.K."/>
            <person name="Baniya A."/>
            <person name="Schwartz H.T."/>
            <person name="Tan C.-H."/>
            <person name="Antoshechkin I."/>
            <person name="Sternberg P.W."/>
            <person name="Goodrich-Blair H."/>
            <person name="Dillman A.R."/>
        </authorList>
    </citation>
    <scope>NUCLEOTIDE SEQUENCE</scope>
    <source>
        <strain evidence="6">PS9179</strain>
        <tissue evidence="6">Whole animal</tissue>
    </source>
</reference>
<dbReference type="GO" id="GO:0005576">
    <property type="term" value="C:extracellular region"/>
    <property type="evidence" value="ECO:0007669"/>
    <property type="project" value="UniProtKB-SubCell"/>
</dbReference>
<evidence type="ECO:0000313" key="7">
    <source>
        <dbReference type="Proteomes" id="UP001175271"/>
    </source>
</evidence>
<protein>
    <submittedName>
        <fullName evidence="6">Uncharacterized protein</fullName>
    </submittedName>
</protein>
<comment type="similarity">
    <text evidence="2">Belongs to the nematode transthyretin-like family.</text>
</comment>
<comment type="subcellular location">
    <subcellularLocation>
        <location evidence="1">Secreted</location>
    </subcellularLocation>
</comment>
<evidence type="ECO:0000256" key="1">
    <source>
        <dbReference type="ARBA" id="ARBA00004613"/>
    </source>
</evidence>
<dbReference type="AlphaFoldDB" id="A0AA39GU87"/>
<keyword evidence="4" id="KW-0732">Signal</keyword>
<sequence length="134" mass="15640">MQRITIEGFLSCGTMTNVEGAHIQIWEEDVLFDDKIGRPVHSNPNRYFLVEGRQNEWGSIDPLLVITHRCMMGTQKKNLCRESTFTISRHHINGVVYERKNPTSSHSRRPTYDSRPPRVVHRQSTRQEVQRPGR</sequence>
<dbReference type="GO" id="GO:0009986">
    <property type="term" value="C:cell surface"/>
    <property type="evidence" value="ECO:0007669"/>
    <property type="project" value="InterPro"/>
</dbReference>
<dbReference type="InterPro" id="IPR001534">
    <property type="entry name" value="Transthyretin-like"/>
</dbReference>
<evidence type="ECO:0000256" key="5">
    <source>
        <dbReference type="SAM" id="MobiDB-lite"/>
    </source>
</evidence>
<evidence type="ECO:0000256" key="4">
    <source>
        <dbReference type="ARBA" id="ARBA00022729"/>
    </source>
</evidence>
<dbReference type="Gene3D" id="2.60.40.3330">
    <property type="match status" value="1"/>
</dbReference>
<dbReference type="PANTHER" id="PTHR21700">
    <property type="entry name" value="TRANSTHYRETIN-LIKE FAMILY PROTEIN-RELATED"/>
    <property type="match status" value="1"/>
</dbReference>
<evidence type="ECO:0000256" key="3">
    <source>
        <dbReference type="ARBA" id="ARBA00022525"/>
    </source>
</evidence>
<evidence type="ECO:0000256" key="2">
    <source>
        <dbReference type="ARBA" id="ARBA00010112"/>
    </source>
</evidence>
<keyword evidence="7" id="KW-1185">Reference proteome</keyword>
<evidence type="ECO:0000313" key="6">
    <source>
        <dbReference type="EMBL" id="KAK0393670.1"/>
    </source>
</evidence>
<gene>
    <name evidence="6" type="ORF">QR680_000345</name>
</gene>
<accession>A0AA39GU87</accession>
<name>A0AA39GU87_9BILA</name>
<dbReference type="InterPro" id="IPR038479">
    <property type="entry name" value="Transthyretin-like_sf"/>
</dbReference>
<keyword evidence="3" id="KW-0964">Secreted</keyword>